<reference evidence="7" key="1">
    <citation type="journal article" date="2014" name="Int. J. Syst. Evol. Microbiol.">
        <title>Complete genome sequence of Corynebacterium casei LMG S-19264T (=DSM 44701T), isolated from a smear-ripened cheese.</title>
        <authorList>
            <consortium name="US DOE Joint Genome Institute (JGI-PGF)"/>
            <person name="Walter F."/>
            <person name="Albersmeier A."/>
            <person name="Kalinowski J."/>
            <person name="Ruckert C."/>
        </authorList>
    </citation>
    <scope>NUCLEOTIDE SEQUENCE</scope>
    <source>
        <strain evidence="7">CGMCC 4.7679</strain>
    </source>
</reference>
<dbReference type="OrthoDB" id="3626321at2"/>
<keyword evidence="6" id="KW-0131">Cell cycle</keyword>
<evidence type="ECO:0000313" key="8">
    <source>
        <dbReference type="Proteomes" id="UP000658656"/>
    </source>
</evidence>
<name>A0A8H9ME19_9PSEU</name>
<dbReference type="Gene3D" id="2.30.31.20">
    <property type="entry name" value="Sporulation-specific cell division protein SsgB"/>
    <property type="match status" value="1"/>
</dbReference>
<evidence type="ECO:0000256" key="3">
    <source>
        <dbReference type="ARBA" id="ARBA00022618"/>
    </source>
</evidence>
<dbReference type="Pfam" id="PF04686">
    <property type="entry name" value="SsgA"/>
    <property type="match status" value="1"/>
</dbReference>
<gene>
    <name evidence="7" type="ORF">GCM10017566_54970</name>
</gene>
<comment type="similarity">
    <text evidence="2">Belongs to the SsgA family.</text>
</comment>
<dbReference type="AlphaFoldDB" id="A0A8H9ME19"/>
<keyword evidence="5" id="KW-0717">Septation</keyword>
<proteinExistence type="inferred from homology"/>
<evidence type="ECO:0000256" key="2">
    <source>
        <dbReference type="ARBA" id="ARBA00009323"/>
    </source>
</evidence>
<evidence type="ECO:0000256" key="4">
    <source>
        <dbReference type="ARBA" id="ARBA00022969"/>
    </source>
</evidence>
<sequence length="141" mass="15751">MSLHSLTLPLWAEWEDASSEVLELRPIRVKFRYRSDDPFAILLDFAVGSELWVRWTIARELLADGLVQDSGEGDVHIAPDSDLSSRVWLAFSTPTGVAVFAFQRSDLETALAETEVLVPIGSESALIDWDRELKHLRGDAA</sequence>
<keyword evidence="8" id="KW-1185">Reference proteome</keyword>
<comment type="caution">
    <text evidence="7">The sequence shown here is derived from an EMBL/GenBank/DDBJ whole genome shotgun (WGS) entry which is preliminary data.</text>
</comment>
<evidence type="ECO:0000313" key="7">
    <source>
        <dbReference type="EMBL" id="GHF74195.1"/>
    </source>
</evidence>
<dbReference type="RefSeq" id="WP_145937553.1">
    <property type="nucleotide sequence ID" value="NZ_BNAV01000010.1"/>
</dbReference>
<protein>
    <submittedName>
        <fullName evidence="7">Sporulation protein SsgA</fullName>
    </submittedName>
</protein>
<evidence type="ECO:0000256" key="5">
    <source>
        <dbReference type="ARBA" id="ARBA00023210"/>
    </source>
</evidence>
<dbReference type="GO" id="GO:0030428">
    <property type="term" value="C:cell septum"/>
    <property type="evidence" value="ECO:0007669"/>
    <property type="project" value="UniProtKB-SubCell"/>
</dbReference>
<dbReference type="GO" id="GO:0030435">
    <property type="term" value="P:sporulation resulting in formation of a cellular spore"/>
    <property type="evidence" value="ECO:0007669"/>
    <property type="project" value="UniProtKB-KW"/>
</dbReference>
<reference evidence="7" key="2">
    <citation type="submission" date="2020-09" db="EMBL/GenBank/DDBJ databases">
        <authorList>
            <person name="Sun Q."/>
            <person name="Zhou Y."/>
        </authorList>
    </citation>
    <scope>NUCLEOTIDE SEQUENCE</scope>
    <source>
        <strain evidence="7">CGMCC 4.7679</strain>
    </source>
</reference>
<dbReference type="GO" id="GO:0000917">
    <property type="term" value="P:division septum assembly"/>
    <property type="evidence" value="ECO:0007669"/>
    <property type="project" value="UniProtKB-KW"/>
</dbReference>
<evidence type="ECO:0000256" key="6">
    <source>
        <dbReference type="ARBA" id="ARBA00023306"/>
    </source>
</evidence>
<evidence type="ECO:0000256" key="1">
    <source>
        <dbReference type="ARBA" id="ARBA00004431"/>
    </source>
</evidence>
<accession>A0A8H9ME19</accession>
<dbReference type="EMBL" id="BNAV01000010">
    <property type="protein sequence ID" value="GHF74195.1"/>
    <property type="molecule type" value="Genomic_DNA"/>
</dbReference>
<dbReference type="Proteomes" id="UP000658656">
    <property type="component" value="Unassembled WGS sequence"/>
</dbReference>
<keyword evidence="3" id="KW-0132">Cell division</keyword>
<comment type="subcellular location">
    <subcellularLocation>
        <location evidence="1">Cell septum</location>
    </subcellularLocation>
</comment>
<keyword evidence="4" id="KW-0749">Sporulation</keyword>
<dbReference type="InterPro" id="IPR006776">
    <property type="entry name" value="SsgB"/>
</dbReference>
<dbReference type="InterPro" id="IPR038658">
    <property type="entry name" value="SsgB_sf"/>
</dbReference>
<organism evidence="7 8">
    <name type="scientific">Amycolatopsis bartoniae</name>
    <dbReference type="NCBI Taxonomy" id="941986"/>
    <lineage>
        <taxon>Bacteria</taxon>
        <taxon>Bacillati</taxon>
        <taxon>Actinomycetota</taxon>
        <taxon>Actinomycetes</taxon>
        <taxon>Pseudonocardiales</taxon>
        <taxon>Pseudonocardiaceae</taxon>
        <taxon>Amycolatopsis</taxon>
    </lineage>
</organism>